<dbReference type="InterPro" id="IPR018060">
    <property type="entry name" value="HTH_AraC"/>
</dbReference>
<evidence type="ECO:0000256" key="1">
    <source>
        <dbReference type="ARBA" id="ARBA00023015"/>
    </source>
</evidence>
<feature type="domain" description="HTH araC/xylS-type" evidence="3">
    <location>
        <begin position="1"/>
        <end position="56"/>
    </location>
</feature>
<dbReference type="AlphaFoldDB" id="A0A2T7T978"/>
<dbReference type="GO" id="GO:0043565">
    <property type="term" value="F:sequence-specific DNA binding"/>
    <property type="evidence" value="ECO:0007669"/>
    <property type="project" value="InterPro"/>
</dbReference>
<dbReference type="STRING" id="1440053.GCA_000718095_05766"/>
<dbReference type="Pfam" id="PF12833">
    <property type="entry name" value="HTH_18"/>
    <property type="match status" value="1"/>
</dbReference>
<reference evidence="4 5" key="1">
    <citation type="submission" date="2013-12" db="EMBL/GenBank/DDBJ databases">
        <title>Annotated genome of Streptomyces scopuliridis.</title>
        <authorList>
            <person name="Olson J.B."/>
        </authorList>
    </citation>
    <scope>NUCLEOTIDE SEQUENCE [LARGE SCALE GENOMIC DNA]</scope>
    <source>
        <strain evidence="4 5">RB72</strain>
    </source>
</reference>
<dbReference type="GO" id="GO:0003700">
    <property type="term" value="F:DNA-binding transcription factor activity"/>
    <property type="evidence" value="ECO:0007669"/>
    <property type="project" value="InterPro"/>
</dbReference>
<evidence type="ECO:0000313" key="5">
    <source>
        <dbReference type="Proteomes" id="UP000245992"/>
    </source>
</evidence>
<dbReference type="InterPro" id="IPR009057">
    <property type="entry name" value="Homeodomain-like_sf"/>
</dbReference>
<keyword evidence="5" id="KW-1185">Reference proteome</keyword>
<dbReference type="EMBL" id="AZSP01000133">
    <property type="protein sequence ID" value="PVE11668.1"/>
    <property type="molecule type" value="Genomic_DNA"/>
</dbReference>
<comment type="caution">
    <text evidence="4">The sequence shown here is derived from an EMBL/GenBank/DDBJ whole genome shotgun (WGS) entry which is preliminary data.</text>
</comment>
<keyword evidence="1" id="KW-0805">Transcription regulation</keyword>
<dbReference type="Proteomes" id="UP000245992">
    <property type="component" value="Unassembled WGS sequence"/>
</dbReference>
<proteinExistence type="predicted"/>
<evidence type="ECO:0000259" key="3">
    <source>
        <dbReference type="PROSITE" id="PS01124"/>
    </source>
</evidence>
<keyword evidence="2" id="KW-0804">Transcription</keyword>
<gene>
    <name evidence="4" type="ORF">Y717_31365</name>
</gene>
<evidence type="ECO:0000256" key="2">
    <source>
        <dbReference type="ARBA" id="ARBA00023163"/>
    </source>
</evidence>
<dbReference type="Gene3D" id="1.10.10.60">
    <property type="entry name" value="Homeodomain-like"/>
    <property type="match status" value="1"/>
</dbReference>
<evidence type="ECO:0000313" key="4">
    <source>
        <dbReference type="EMBL" id="PVE11668.1"/>
    </source>
</evidence>
<accession>A0A2T7T978</accession>
<protein>
    <recommendedName>
        <fullName evidence="3">HTH araC/xylS-type domain-containing protein</fullName>
    </recommendedName>
</protein>
<organism evidence="4 5">
    <name type="scientific">Streptomyces scopuliridis RB72</name>
    <dbReference type="NCBI Taxonomy" id="1440053"/>
    <lineage>
        <taxon>Bacteria</taxon>
        <taxon>Bacillati</taxon>
        <taxon>Actinomycetota</taxon>
        <taxon>Actinomycetes</taxon>
        <taxon>Kitasatosporales</taxon>
        <taxon>Streptomycetaceae</taxon>
        <taxon>Streptomyces</taxon>
    </lineage>
</organism>
<dbReference type="PROSITE" id="PS01124">
    <property type="entry name" value="HTH_ARAC_FAMILY_2"/>
    <property type="match status" value="1"/>
</dbReference>
<dbReference type="SUPFAM" id="SSF46689">
    <property type="entry name" value="Homeodomain-like"/>
    <property type="match status" value="1"/>
</dbReference>
<name>A0A2T7T978_9ACTN</name>
<sequence length="62" mass="6686">MACLTDLRLALATDLLVRTEATVESIARQVGYRSAFALSVAFHRVYGTCPTHHRAAATRPAG</sequence>